<dbReference type="SUPFAM" id="SSF118310">
    <property type="entry name" value="AN1-like Zinc finger"/>
    <property type="match status" value="1"/>
</dbReference>
<accession>A0A7S3PK35</accession>
<keyword evidence="3" id="KW-0862">Zinc</keyword>
<reference evidence="7" key="1">
    <citation type="submission" date="2021-01" db="EMBL/GenBank/DDBJ databases">
        <authorList>
            <person name="Corre E."/>
            <person name="Pelletier E."/>
            <person name="Niang G."/>
            <person name="Scheremetjew M."/>
            <person name="Finn R."/>
            <person name="Kale V."/>
            <person name="Holt S."/>
            <person name="Cochrane G."/>
            <person name="Meng A."/>
            <person name="Brown T."/>
            <person name="Cohen L."/>
        </authorList>
    </citation>
    <scope>NUCLEOTIDE SEQUENCE</scope>
    <source>
        <strain evidence="7">GSBS06</strain>
    </source>
</reference>
<dbReference type="PANTHER" id="PTHR10634">
    <property type="entry name" value="AN1-TYPE ZINC FINGER PROTEIN"/>
    <property type="match status" value="1"/>
</dbReference>
<feature type="domain" description="AN1-type" evidence="6">
    <location>
        <begin position="198"/>
        <end position="244"/>
    </location>
</feature>
<dbReference type="InterPro" id="IPR002110">
    <property type="entry name" value="Ankyrin_rpt"/>
</dbReference>
<gene>
    <name evidence="7" type="ORF">ASTO00021_LOCUS12042</name>
</gene>
<evidence type="ECO:0000256" key="1">
    <source>
        <dbReference type="ARBA" id="ARBA00022723"/>
    </source>
</evidence>
<dbReference type="GO" id="GO:0008270">
    <property type="term" value="F:zinc ion binding"/>
    <property type="evidence" value="ECO:0007669"/>
    <property type="project" value="UniProtKB-KW"/>
</dbReference>
<organism evidence="7">
    <name type="scientific">Aplanochytrium stocchinoi</name>
    <dbReference type="NCBI Taxonomy" id="215587"/>
    <lineage>
        <taxon>Eukaryota</taxon>
        <taxon>Sar</taxon>
        <taxon>Stramenopiles</taxon>
        <taxon>Bigyra</taxon>
        <taxon>Labyrinthulomycetes</taxon>
        <taxon>Thraustochytrida</taxon>
        <taxon>Thraustochytriidae</taxon>
        <taxon>Aplanochytrium</taxon>
    </lineage>
</organism>
<dbReference type="EMBL" id="HBIN01015877">
    <property type="protein sequence ID" value="CAE0441925.1"/>
    <property type="molecule type" value="Transcribed_RNA"/>
</dbReference>
<dbReference type="InterPro" id="IPR050652">
    <property type="entry name" value="AN1_A20_ZnFinger"/>
</dbReference>
<dbReference type="AlphaFoldDB" id="A0A7S3PK35"/>
<protein>
    <recommendedName>
        <fullName evidence="6">AN1-type domain-containing protein</fullName>
    </recommendedName>
</protein>
<evidence type="ECO:0000256" key="5">
    <source>
        <dbReference type="SAM" id="MobiDB-lite"/>
    </source>
</evidence>
<dbReference type="Pfam" id="PF01428">
    <property type="entry name" value="zf-AN1"/>
    <property type="match status" value="1"/>
</dbReference>
<dbReference type="SUPFAM" id="SSF48403">
    <property type="entry name" value="Ankyrin repeat"/>
    <property type="match status" value="1"/>
</dbReference>
<dbReference type="Gene3D" id="4.10.1110.10">
    <property type="entry name" value="AN1-like Zinc finger"/>
    <property type="match status" value="1"/>
</dbReference>
<evidence type="ECO:0000256" key="2">
    <source>
        <dbReference type="ARBA" id="ARBA00022771"/>
    </source>
</evidence>
<evidence type="ECO:0000313" key="7">
    <source>
        <dbReference type="EMBL" id="CAE0441925.1"/>
    </source>
</evidence>
<keyword evidence="2 4" id="KW-0863">Zinc-finger</keyword>
<keyword evidence="1" id="KW-0479">Metal-binding</keyword>
<dbReference type="SMART" id="SM00248">
    <property type="entry name" value="ANK"/>
    <property type="match status" value="2"/>
</dbReference>
<dbReference type="InterPro" id="IPR000058">
    <property type="entry name" value="Znf_AN1"/>
</dbReference>
<sequence>MAATQRHSRDNIKLCQAAYDNDVEGVELEIASGAKVNTTDESGWTPLMNAAFSGAVEAVEVLLAHPEIDVDACGEDGVTALMNACLVGNVRIVNLLLNKSNVNVLARDNAGYTALDHANRDAQDDEELYERLEQIRKLLLAASTKAQLKPTRKVLEKAKIVAKRVSGHFSLTRGDKKKAESKKTETPEEEEKPKKKVQKNRMRCFECRKKVGLTGLECQCGFVFCGQHNYPANHNCDFDFKADARERYMQTHAGKGAVAEKIQDGEKL</sequence>
<evidence type="ECO:0000259" key="6">
    <source>
        <dbReference type="PROSITE" id="PS51039"/>
    </source>
</evidence>
<dbReference type="InterPro" id="IPR036770">
    <property type="entry name" value="Ankyrin_rpt-contain_sf"/>
</dbReference>
<dbReference type="InterPro" id="IPR035896">
    <property type="entry name" value="AN1-like_Znf"/>
</dbReference>
<proteinExistence type="predicted"/>
<feature type="region of interest" description="Disordered" evidence="5">
    <location>
        <begin position="172"/>
        <end position="197"/>
    </location>
</feature>
<evidence type="ECO:0000256" key="4">
    <source>
        <dbReference type="PROSITE-ProRule" id="PRU00449"/>
    </source>
</evidence>
<evidence type="ECO:0000256" key="3">
    <source>
        <dbReference type="ARBA" id="ARBA00022833"/>
    </source>
</evidence>
<feature type="compositionally biased region" description="Basic and acidic residues" evidence="5">
    <location>
        <begin position="173"/>
        <end position="186"/>
    </location>
</feature>
<dbReference type="SMART" id="SM00154">
    <property type="entry name" value="ZnF_AN1"/>
    <property type="match status" value="1"/>
</dbReference>
<dbReference type="PROSITE" id="PS51039">
    <property type="entry name" value="ZF_AN1"/>
    <property type="match status" value="1"/>
</dbReference>
<dbReference type="Pfam" id="PF12796">
    <property type="entry name" value="Ank_2"/>
    <property type="match status" value="1"/>
</dbReference>
<name>A0A7S3PK35_9STRA</name>
<dbReference type="Gene3D" id="1.25.40.20">
    <property type="entry name" value="Ankyrin repeat-containing domain"/>
    <property type="match status" value="2"/>
</dbReference>